<dbReference type="PANTHER" id="PTHR30528:SF0">
    <property type="entry name" value="CYTOPLASMIC PROTEIN"/>
    <property type="match status" value="1"/>
</dbReference>
<dbReference type="Proteomes" id="UP000823823">
    <property type="component" value="Unassembled WGS sequence"/>
</dbReference>
<dbReference type="EMBL" id="DWZH01000037">
    <property type="protein sequence ID" value="HJB09862.1"/>
    <property type="molecule type" value="Genomic_DNA"/>
</dbReference>
<protein>
    <submittedName>
        <fullName evidence="2">Winged helix DNA-binding domain-containing protein</fullName>
    </submittedName>
</protein>
<proteinExistence type="predicted"/>
<evidence type="ECO:0000256" key="1">
    <source>
        <dbReference type="SAM" id="MobiDB-lite"/>
    </source>
</evidence>
<gene>
    <name evidence="2" type="ORF">H9786_04925</name>
</gene>
<evidence type="ECO:0000313" key="2">
    <source>
        <dbReference type="EMBL" id="HJB09862.1"/>
    </source>
</evidence>
<evidence type="ECO:0000313" key="3">
    <source>
        <dbReference type="Proteomes" id="UP000823823"/>
    </source>
</evidence>
<dbReference type="GO" id="GO:0003677">
    <property type="term" value="F:DNA binding"/>
    <property type="evidence" value="ECO:0007669"/>
    <property type="project" value="UniProtKB-KW"/>
</dbReference>
<feature type="region of interest" description="Disordered" evidence="1">
    <location>
        <begin position="328"/>
        <end position="365"/>
    </location>
</feature>
<feature type="compositionally biased region" description="Basic and acidic residues" evidence="1">
    <location>
        <begin position="341"/>
        <end position="353"/>
    </location>
</feature>
<dbReference type="PANTHER" id="PTHR30528">
    <property type="entry name" value="CYTOPLASMIC PROTEIN"/>
    <property type="match status" value="1"/>
</dbReference>
<keyword evidence="2" id="KW-0238">DNA-binding</keyword>
<sequence length="416" mass="44387">MGPARCSGAPGARASRLALERTLARTWLLQIDSVNVFARAHHLPVFTRTGTWDPAVLDIASRPGPQRRRHLASPPRHPARKRLELAAHPHPMGGGVPVPLRGAGLRGTHHSVPTAVPAGRPPCSADPGGIRARVAPEPGAGRAGVLIAGGAPAYGGGGGARPGSPGRPRPGAADPAAIADCFRLRIRQVRPALADLVAAGELQEVEVDHPGGLLPMLLHHEAPAATPLRATALVSPFDPIVFFRPRLQAPFDVDYRIENYTRAAPRTKGSYSRLYLHGDRLPARVDLKADREAGVLRVRGTYREELPSMPGRRGLEDDTVAPPCWGVAAARGPLPGTGGDRGGHRTRDGRDLGAADGRWGRRGPRRTVMMGAAPQHGLRGRIRWAGTNRPHGRFRTSIGSTSGQPLRQDPARRRRS</sequence>
<reference evidence="2" key="1">
    <citation type="journal article" date="2021" name="PeerJ">
        <title>Extensive microbial diversity within the chicken gut microbiome revealed by metagenomics and culture.</title>
        <authorList>
            <person name="Gilroy R."/>
            <person name="Ravi A."/>
            <person name="Getino M."/>
            <person name="Pursley I."/>
            <person name="Horton D.L."/>
            <person name="Alikhan N.F."/>
            <person name="Baker D."/>
            <person name="Gharbi K."/>
            <person name="Hall N."/>
            <person name="Watson M."/>
            <person name="Adriaenssens E.M."/>
            <person name="Foster-Nyarko E."/>
            <person name="Jarju S."/>
            <person name="Secka A."/>
            <person name="Antonio M."/>
            <person name="Oren A."/>
            <person name="Chaudhuri R.R."/>
            <person name="La Ragione R."/>
            <person name="Hildebrand F."/>
            <person name="Pallen M.J."/>
        </authorList>
    </citation>
    <scope>NUCLEOTIDE SEQUENCE</scope>
    <source>
        <strain evidence="2">ChiHjej13B12-24818</strain>
    </source>
</reference>
<comment type="caution">
    <text evidence="2">The sequence shown here is derived from an EMBL/GenBank/DDBJ whole genome shotgun (WGS) entry which is preliminary data.</text>
</comment>
<dbReference type="AlphaFoldDB" id="A0A9D2RPD7"/>
<accession>A0A9D2RPD7</accession>
<name>A0A9D2RPD7_9MICO</name>
<dbReference type="Pfam" id="PF06224">
    <property type="entry name" value="AlkZ-like"/>
    <property type="match status" value="1"/>
</dbReference>
<feature type="region of interest" description="Disordered" evidence="1">
    <location>
        <begin position="385"/>
        <end position="416"/>
    </location>
</feature>
<organism evidence="2 3">
    <name type="scientific">Candidatus Brachybacterium merdavium</name>
    <dbReference type="NCBI Taxonomy" id="2838513"/>
    <lineage>
        <taxon>Bacteria</taxon>
        <taxon>Bacillati</taxon>
        <taxon>Actinomycetota</taxon>
        <taxon>Actinomycetes</taxon>
        <taxon>Micrococcales</taxon>
        <taxon>Dermabacteraceae</taxon>
        <taxon>Brachybacterium</taxon>
    </lineage>
</organism>
<dbReference type="InterPro" id="IPR009351">
    <property type="entry name" value="AlkZ-like"/>
</dbReference>
<reference evidence="2" key="2">
    <citation type="submission" date="2021-04" db="EMBL/GenBank/DDBJ databases">
        <authorList>
            <person name="Gilroy R."/>
        </authorList>
    </citation>
    <scope>NUCLEOTIDE SEQUENCE</scope>
    <source>
        <strain evidence="2">ChiHjej13B12-24818</strain>
    </source>
</reference>